<dbReference type="GO" id="GO:0016998">
    <property type="term" value="P:cell wall macromolecule catabolic process"/>
    <property type="evidence" value="ECO:0007669"/>
    <property type="project" value="InterPro"/>
</dbReference>
<accession>A0A060CD13</accession>
<dbReference type="GO" id="GO:0009253">
    <property type="term" value="P:peptidoglycan catabolic process"/>
    <property type="evidence" value="ECO:0007669"/>
    <property type="project" value="InterPro"/>
</dbReference>
<dbReference type="InterPro" id="IPR017853">
    <property type="entry name" value="GH"/>
</dbReference>
<evidence type="ECO:0000256" key="1">
    <source>
        <dbReference type="ARBA" id="ARBA00010646"/>
    </source>
</evidence>
<dbReference type="InterPro" id="IPR002053">
    <property type="entry name" value="Glyco_hydro_25"/>
</dbReference>
<dbReference type="AlphaFoldDB" id="A0A060CD13"/>
<dbReference type="Gene3D" id="3.20.20.80">
    <property type="entry name" value="Glycosidases"/>
    <property type="match status" value="1"/>
</dbReference>
<protein>
    <submittedName>
        <fullName evidence="2">CAZy families GH25 protein</fullName>
    </submittedName>
</protein>
<proteinExistence type="inferred from homology"/>
<evidence type="ECO:0000313" key="2">
    <source>
        <dbReference type="EMBL" id="AIA94568.1"/>
    </source>
</evidence>
<dbReference type="GO" id="GO:0003796">
    <property type="term" value="F:lysozyme activity"/>
    <property type="evidence" value="ECO:0007669"/>
    <property type="project" value="InterPro"/>
</dbReference>
<feature type="non-terminal residue" evidence="2">
    <location>
        <position position="82"/>
    </location>
</feature>
<comment type="similarity">
    <text evidence="1">Belongs to the glycosyl hydrolase 25 family.</text>
</comment>
<dbReference type="PROSITE" id="PS51904">
    <property type="entry name" value="GLYCOSYL_HYDROL_F25_2"/>
    <property type="match status" value="1"/>
</dbReference>
<dbReference type="EMBL" id="KF127215">
    <property type="protein sequence ID" value="AIA94568.1"/>
    <property type="molecule type" value="Genomic_DNA"/>
</dbReference>
<reference evidence="2" key="1">
    <citation type="journal article" date="2013" name="Environ. Microbiol.">
        <title>Seasonally variable intestinal metagenomes of the red palm weevil (Rhynchophorus ferrugineus).</title>
        <authorList>
            <person name="Jia S."/>
            <person name="Zhang X."/>
            <person name="Zhang G."/>
            <person name="Yin A."/>
            <person name="Zhang S."/>
            <person name="Li F."/>
            <person name="Wang L."/>
            <person name="Zhao D."/>
            <person name="Yun Q."/>
            <person name="Tala"/>
            <person name="Wang J."/>
            <person name="Sun G."/>
            <person name="Baabdullah M."/>
            <person name="Yu X."/>
            <person name="Hu S."/>
            <person name="Al-Mssallem I.S."/>
            <person name="Yu J."/>
        </authorList>
    </citation>
    <scope>NUCLEOTIDE SEQUENCE</scope>
</reference>
<dbReference type="SUPFAM" id="SSF51445">
    <property type="entry name" value="(Trans)glycosidases"/>
    <property type="match status" value="1"/>
</dbReference>
<sequence>MYDNTYGAYWGTKNGTSAFFNSDGSLFVQQASRVIDVSVYQGDVNWTKVKQSGVQGAIIRIGYAWDNGFDAKAVRNITWCKK</sequence>
<name>A0A060CD13_9BIFI</name>
<organism evidence="2">
    <name type="scientific">uncultured Bifidobacterium sp</name>
    <dbReference type="NCBI Taxonomy" id="165187"/>
    <lineage>
        <taxon>Bacteria</taxon>
        <taxon>Bacillati</taxon>
        <taxon>Actinomycetota</taxon>
        <taxon>Actinomycetes</taxon>
        <taxon>Bifidobacteriales</taxon>
        <taxon>Bifidobacteriaceae</taxon>
        <taxon>Bifidobacterium</taxon>
        <taxon>environmental samples</taxon>
    </lineage>
</organism>